<feature type="domain" description="Lipoyl-binding" evidence="2">
    <location>
        <begin position="39"/>
        <end position="122"/>
    </location>
</feature>
<dbReference type="CDD" id="cd06848">
    <property type="entry name" value="GCS_H"/>
    <property type="match status" value="1"/>
</dbReference>
<dbReference type="Gene3D" id="2.40.50.100">
    <property type="match status" value="1"/>
</dbReference>
<evidence type="ECO:0000313" key="4">
    <source>
        <dbReference type="Proteomes" id="UP000317178"/>
    </source>
</evidence>
<name>A0A518CRJ1_9PLAN</name>
<dbReference type="GO" id="GO:0005960">
    <property type="term" value="C:glycine cleavage complex"/>
    <property type="evidence" value="ECO:0007669"/>
    <property type="project" value="InterPro"/>
</dbReference>
<proteinExistence type="predicted"/>
<dbReference type="RefSeq" id="WP_144997542.1">
    <property type="nucleotide sequence ID" value="NZ_CP036281.1"/>
</dbReference>
<keyword evidence="4" id="KW-1185">Reference proteome</keyword>
<dbReference type="Proteomes" id="UP000317178">
    <property type="component" value="Chromosome"/>
</dbReference>
<dbReference type="EMBL" id="CP036281">
    <property type="protein sequence ID" value="QDU81847.1"/>
    <property type="molecule type" value="Genomic_DNA"/>
</dbReference>
<accession>A0A518CRJ1</accession>
<dbReference type="PROSITE" id="PS50968">
    <property type="entry name" value="BIOTINYL_LIPOYL"/>
    <property type="match status" value="1"/>
</dbReference>
<evidence type="ECO:0000313" key="3">
    <source>
        <dbReference type="EMBL" id="QDU81847.1"/>
    </source>
</evidence>
<dbReference type="GO" id="GO:0009249">
    <property type="term" value="P:protein lipoylation"/>
    <property type="evidence" value="ECO:0007669"/>
    <property type="project" value="TreeGrafter"/>
</dbReference>
<dbReference type="AlphaFoldDB" id="A0A518CRJ1"/>
<dbReference type="InterPro" id="IPR011053">
    <property type="entry name" value="Single_hybrid_motif"/>
</dbReference>
<evidence type="ECO:0000259" key="2">
    <source>
        <dbReference type="PROSITE" id="PS50968"/>
    </source>
</evidence>
<sequence length="153" mass="17663">MTDSAEPLVFMMGQFEAVIPQDRVYSTKHLWLQKLEPQLYRVGFTSYSVRLLQDVYFLEWRVEAPTILREKQEIGEVESSKALSTLYAPAVGELVQFNEHLLEDPTPINTDCYGTGWLYDLRTTAIMKTPAEYVAHLDEGWEKTQNMLKGQIN</sequence>
<protein>
    <submittedName>
        <fullName evidence="3">Glycine cleavage system H protein</fullName>
    </submittedName>
</protein>
<dbReference type="GO" id="GO:0005829">
    <property type="term" value="C:cytosol"/>
    <property type="evidence" value="ECO:0007669"/>
    <property type="project" value="TreeGrafter"/>
</dbReference>
<keyword evidence="1" id="KW-0450">Lipoyl</keyword>
<gene>
    <name evidence="3" type="primary">gcvH_2</name>
    <name evidence="3" type="ORF">Pla110_35980</name>
</gene>
<dbReference type="OrthoDB" id="9796712at2"/>
<dbReference type="SUPFAM" id="SSF51230">
    <property type="entry name" value="Single hybrid motif"/>
    <property type="match status" value="1"/>
</dbReference>
<reference evidence="3 4" key="1">
    <citation type="submission" date="2019-02" db="EMBL/GenBank/DDBJ databases">
        <title>Deep-cultivation of Planctomycetes and their phenomic and genomic characterization uncovers novel biology.</title>
        <authorList>
            <person name="Wiegand S."/>
            <person name="Jogler M."/>
            <person name="Boedeker C."/>
            <person name="Pinto D."/>
            <person name="Vollmers J."/>
            <person name="Rivas-Marin E."/>
            <person name="Kohn T."/>
            <person name="Peeters S.H."/>
            <person name="Heuer A."/>
            <person name="Rast P."/>
            <person name="Oberbeckmann S."/>
            <person name="Bunk B."/>
            <person name="Jeske O."/>
            <person name="Meyerdierks A."/>
            <person name="Storesund J.E."/>
            <person name="Kallscheuer N."/>
            <person name="Luecker S."/>
            <person name="Lage O.M."/>
            <person name="Pohl T."/>
            <person name="Merkel B.J."/>
            <person name="Hornburger P."/>
            <person name="Mueller R.-W."/>
            <person name="Bruemmer F."/>
            <person name="Labrenz M."/>
            <person name="Spormann A.M."/>
            <person name="Op den Camp H."/>
            <person name="Overmann J."/>
            <person name="Amann R."/>
            <person name="Jetten M.S.M."/>
            <person name="Mascher T."/>
            <person name="Medema M.H."/>
            <person name="Devos D.P."/>
            <person name="Kaster A.-K."/>
            <person name="Ovreas L."/>
            <person name="Rohde M."/>
            <person name="Galperin M.Y."/>
            <person name="Jogler C."/>
        </authorList>
    </citation>
    <scope>NUCLEOTIDE SEQUENCE [LARGE SCALE GENOMIC DNA]</scope>
    <source>
        <strain evidence="3 4">Pla110</strain>
    </source>
</reference>
<dbReference type="PANTHER" id="PTHR11715:SF3">
    <property type="entry name" value="GLYCINE CLEAVAGE SYSTEM H PROTEIN-RELATED"/>
    <property type="match status" value="1"/>
</dbReference>
<dbReference type="Pfam" id="PF01597">
    <property type="entry name" value="GCV_H"/>
    <property type="match status" value="1"/>
</dbReference>
<dbReference type="PANTHER" id="PTHR11715">
    <property type="entry name" value="GLYCINE CLEAVAGE SYSTEM H PROTEIN"/>
    <property type="match status" value="1"/>
</dbReference>
<evidence type="ECO:0000256" key="1">
    <source>
        <dbReference type="ARBA" id="ARBA00022823"/>
    </source>
</evidence>
<dbReference type="GO" id="GO:0019464">
    <property type="term" value="P:glycine decarboxylation via glycine cleavage system"/>
    <property type="evidence" value="ECO:0007669"/>
    <property type="project" value="InterPro"/>
</dbReference>
<dbReference type="InterPro" id="IPR002930">
    <property type="entry name" value="GCV_H"/>
</dbReference>
<organism evidence="3 4">
    <name type="scientific">Polystyrenella longa</name>
    <dbReference type="NCBI Taxonomy" id="2528007"/>
    <lineage>
        <taxon>Bacteria</taxon>
        <taxon>Pseudomonadati</taxon>
        <taxon>Planctomycetota</taxon>
        <taxon>Planctomycetia</taxon>
        <taxon>Planctomycetales</taxon>
        <taxon>Planctomycetaceae</taxon>
        <taxon>Polystyrenella</taxon>
    </lineage>
</organism>
<dbReference type="InterPro" id="IPR000089">
    <property type="entry name" value="Biotin_lipoyl"/>
</dbReference>
<dbReference type="KEGG" id="plon:Pla110_35980"/>
<dbReference type="InterPro" id="IPR033753">
    <property type="entry name" value="GCV_H/Fam206"/>
</dbReference>